<dbReference type="InterPro" id="IPR036264">
    <property type="entry name" value="Bact_exopeptidase_dim_dom"/>
</dbReference>
<dbReference type="Gene3D" id="3.30.70.360">
    <property type="match status" value="1"/>
</dbReference>
<reference evidence="5 6" key="1">
    <citation type="submission" date="2019-02" db="EMBL/GenBank/DDBJ databases">
        <title>Deep-cultivation of Planctomycetes and their phenomic and genomic characterization uncovers novel biology.</title>
        <authorList>
            <person name="Wiegand S."/>
            <person name="Jogler M."/>
            <person name="Boedeker C."/>
            <person name="Pinto D."/>
            <person name="Vollmers J."/>
            <person name="Rivas-Marin E."/>
            <person name="Kohn T."/>
            <person name="Peeters S.H."/>
            <person name="Heuer A."/>
            <person name="Rast P."/>
            <person name="Oberbeckmann S."/>
            <person name="Bunk B."/>
            <person name="Jeske O."/>
            <person name="Meyerdierks A."/>
            <person name="Storesund J.E."/>
            <person name="Kallscheuer N."/>
            <person name="Luecker S."/>
            <person name="Lage O.M."/>
            <person name="Pohl T."/>
            <person name="Merkel B.J."/>
            <person name="Hornburger P."/>
            <person name="Mueller R.-W."/>
            <person name="Bruemmer F."/>
            <person name="Labrenz M."/>
            <person name="Spormann A.M."/>
            <person name="Op den Camp H."/>
            <person name="Overmann J."/>
            <person name="Amann R."/>
            <person name="Jetten M.S.M."/>
            <person name="Mascher T."/>
            <person name="Medema M.H."/>
            <person name="Devos D.P."/>
            <person name="Kaster A.-K."/>
            <person name="Ovreas L."/>
            <person name="Rohde M."/>
            <person name="Galperin M.Y."/>
            <person name="Jogler C."/>
        </authorList>
    </citation>
    <scope>NUCLEOTIDE SEQUENCE [LARGE SCALE GENOMIC DNA]</scope>
    <source>
        <strain evidence="5 6">ETA_A1</strain>
    </source>
</reference>
<evidence type="ECO:0000256" key="1">
    <source>
        <dbReference type="ARBA" id="ARBA00022723"/>
    </source>
</evidence>
<dbReference type="Gene3D" id="3.40.630.10">
    <property type="entry name" value="Zn peptidases"/>
    <property type="match status" value="1"/>
</dbReference>
<name>A0A517XRU5_9BACT</name>
<feature type="compositionally biased region" description="Polar residues" evidence="3">
    <location>
        <begin position="233"/>
        <end position="244"/>
    </location>
</feature>
<dbReference type="Pfam" id="PF07687">
    <property type="entry name" value="M20_dimer"/>
    <property type="match status" value="1"/>
</dbReference>
<evidence type="ECO:0000259" key="4">
    <source>
        <dbReference type="Pfam" id="PF07687"/>
    </source>
</evidence>
<dbReference type="EMBL" id="CP036273">
    <property type="protein sequence ID" value="QDU20226.1"/>
    <property type="molecule type" value="Genomic_DNA"/>
</dbReference>
<feature type="region of interest" description="Disordered" evidence="3">
    <location>
        <begin position="224"/>
        <end position="244"/>
    </location>
</feature>
<dbReference type="RefSeq" id="WP_145237416.1">
    <property type="nucleotide sequence ID" value="NZ_CP036273.1"/>
</dbReference>
<dbReference type="GO" id="GO:0046872">
    <property type="term" value="F:metal ion binding"/>
    <property type="evidence" value="ECO:0007669"/>
    <property type="project" value="UniProtKB-KW"/>
</dbReference>
<accession>A0A517XRU5</accession>
<dbReference type="Proteomes" id="UP000319576">
    <property type="component" value="Chromosome"/>
</dbReference>
<dbReference type="CDD" id="cd03894">
    <property type="entry name" value="M20_ArgE"/>
    <property type="match status" value="1"/>
</dbReference>
<dbReference type="GO" id="GO:0008777">
    <property type="term" value="F:acetylornithine deacetylase activity"/>
    <property type="evidence" value="ECO:0007669"/>
    <property type="project" value="UniProtKB-EC"/>
</dbReference>
<dbReference type="Pfam" id="PF01546">
    <property type="entry name" value="Peptidase_M20"/>
    <property type="match status" value="1"/>
</dbReference>
<protein>
    <submittedName>
        <fullName evidence="5">Acetylornithine deacetylase</fullName>
        <ecNumber evidence="5">3.5.1.16</ecNumber>
    </submittedName>
</protein>
<feature type="domain" description="Peptidase M20 dimerisation" evidence="4">
    <location>
        <begin position="177"/>
        <end position="282"/>
    </location>
</feature>
<keyword evidence="1" id="KW-0479">Metal-binding</keyword>
<evidence type="ECO:0000256" key="2">
    <source>
        <dbReference type="ARBA" id="ARBA00022801"/>
    </source>
</evidence>
<keyword evidence="2 5" id="KW-0378">Hydrolase</keyword>
<organism evidence="5 6">
    <name type="scientific">Urbifossiella limnaea</name>
    <dbReference type="NCBI Taxonomy" id="2528023"/>
    <lineage>
        <taxon>Bacteria</taxon>
        <taxon>Pseudomonadati</taxon>
        <taxon>Planctomycetota</taxon>
        <taxon>Planctomycetia</taxon>
        <taxon>Gemmatales</taxon>
        <taxon>Gemmataceae</taxon>
        <taxon>Urbifossiella</taxon>
    </lineage>
</organism>
<gene>
    <name evidence="5" type="primary">argE</name>
    <name evidence="5" type="ORF">ETAA1_21710</name>
</gene>
<dbReference type="InterPro" id="IPR002933">
    <property type="entry name" value="Peptidase_M20"/>
</dbReference>
<dbReference type="InterPro" id="IPR050072">
    <property type="entry name" value="Peptidase_M20A"/>
</dbReference>
<proteinExistence type="predicted"/>
<keyword evidence="6" id="KW-1185">Reference proteome</keyword>
<dbReference type="SUPFAM" id="SSF53187">
    <property type="entry name" value="Zn-dependent exopeptidases"/>
    <property type="match status" value="1"/>
</dbReference>
<evidence type="ECO:0000313" key="6">
    <source>
        <dbReference type="Proteomes" id="UP000319576"/>
    </source>
</evidence>
<evidence type="ECO:0000313" key="5">
    <source>
        <dbReference type="EMBL" id="QDU20226.1"/>
    </source>
</evidence>
<dbReference type="PANTHER" id="PTHR43808">
    <property type="entry name" value="ACETYLORNITHINE DEACETYLASE"/>
    <property type="match status" value="1"/>
</dbReference>
<dbReference type="KEGG" id="uli:ETAA1_21710"/>
<sequence>MTPAATLAELVSRPSVNPMGRTDLPADILYEHRVTDYLHGRLRDLGVSVERYAVRPGRDNLVALYEPPGTPAFSTVFECHQDTVPVDAMTVEPFAARVEGGRLYGRGACDVKGGAAVMLAAFERLVREKPAGSARVTLAYTVDEEHTFLGVQELVTRGLAADSAVVAEPTLLNIVSAHKGVVRWVAETAGRACHSSRPENGVNAVYRMARILTAIERYATELQARPPHPSLGPRTTSVGRITGGVSPNTVPDVCRIDIDRRLLPGETAQAAAADLEAFLKADPVIDFPFTLLQSHAACPPLDPARSGELAARLGAAIDAVAGRHEVHAVPYGTDASTLSGGGIPAVVFGPGDIAQAHTKDEWIDLAQLDPAAEILFRFACAK</sequence>
<dbReference type="EC" id="3.5.1.16" evidence="5"/>
<dbReference type="OrthoDB" id="9792335at2"/>
<evidence type="ECO:0000256" key="3">
    <source>
        <dbReference type="SAM" id="MobiDB-lite"/>
    </source>
</evidence>
<dbReference type="SUPFAM" id="SSF55031">
    <property type="entry name" value="Bacterial exopeptidase dimerisation domain"/>
    <property type="match status" value="1"/>
</dbReference>
<dbReference type="AlphaFoldDB" id="A0A517XRU5"/>
<dbReference type="InterPro" id="IPR011650">
    <property type="entry name" value="Peptidase_M20_dimer"/>
</dbReference>